<dbReference type="AlphaFoldDB" id="H2C475"/>
<dbReference type="HOGENOM" id="CLU_3323042_0_0_2"/>
<dbReference type="STRING" id="671065.MetMK1DRAFT_00014740"/>
<proteinExistence type="predicted"/>
<gene>
    <name evidence="1" type="ORF">MetMK1DRAFT_00014740</name>
</gene>
<dbReference type="Proteomes" id="UP000003980">
    <property type="component" value="Unassembled WGS sequence"/>
</dbReference>
<organism evidence="1 2">
    <name type="scientific">Metallosphaera yellowstonensis MK1</name>
    <dbReference type="NCBI Taxonomy" id="671065"/>
    <lineage>
        <taxon>Archaea</taxon>
        <taxon>Thermoproteota</taxon>
        <taxon>Thermoprotei</taxon>
        <taxon>Sulfolobales</taxon>
        <taxon>Sulfolobaceae</taxon>
        <taxon>Metallosphaera</taxon>
    </lineage>
</organism>
<name>H2C475_9CREN</name>
<protein>
    <submittedName>
        <fullName evidence="1">Uncharacterized protein</fullName>
    </submittedName>
</protein>
<accession>H2C475</accession>
<keyword evidence="2" id="KW-1185">Reference proteome</keyword>
<evidence type="ECO:0000313" key="1">
    <source>
        <dbReference type="EMBL" id="EHP70970.1"/>
    </source>
</evidence>
<sequence>MITPFINKLKTLDSSSLRSLEAFEEMKGFSPQMSDVEP</sequence>
<reference evidence="1 2" key="1">
    <citation type="submission" date="2012-01" db="EMBL/GenBank/DDBJ databases">
        <title>Improved High-Quality Draft sequence of Metallosphaera yellowstonensis MK1.</title>
        <authorList>
            <consortium name="US DOE Joint Genome Institute"/>
            <person name="Lucas S."/>
            <person name="Han J."/>
            <person name="Cheng J.-F."/>
            <person name="Goodwin L."/>
            <person name="Pitluck S."/>
            <person name="Peters L."/>
            <person name="Teshima H."/>
            <person name="Detter J.C."/>
            <person name="Han C."/>
            <person name="Tapia R."/>
            <person name="Land M."/>
            <person name="Hauser L."/>
            <person name="Kyrpides N."/>
            <person name="Kozubal M."/>
            <person name="Macur R.E."/>
            <person name="Jay Z."/>
            <person name="Inskeep W."/>
            <person name="Woyke T."/>
        </authorList>
    </citation>
    <scope>NUCLEOTIDE SEQUENCE [LARGE SCALE GENOMIC DNA]</scope>
    <source>
        <strain evidence="1 2">MK1</strain>
    </source>
</reference>
<evidence type="ECO:0000313" key="2">
    <source>
        <dbReference type="Proteomes" id="UP000003980"/>
    </source>
</evidence>
<dbReference type="EMBL" id="JH597761">
    <property type="protein sequence ID" value="EHP70970.1"/>
    <property type="molecule type" value="Genomic_DNA"/>
</dbReference>